<evidence type="ECO:0000313" key="3">
    <source>
        <dbReference type="EMBL" id="CAH2242310.1"/>
    </source>
</evidence>
<reference evidence="3" key="1">
    <citation type="submission" date="2022-03" db="EMBL/GenBank/DDBJ databases">
        <authorList>
            <person name="Lindestad O."/>
        </authorList>
    </citation>
    <scope>NUCLEOTIDE SEQUENCE</scope>
</reference>
<dbReference type="SMART" id="SM00595">
    <property type="entry name" value="MADF"/>
    <property type="match status" value="1"/>
</dbReference>
<feature type="region of interest" description="Disordered" evidence="1">
    <location>
        <begin position="241"/>
        <end position="283"/>
    </location>
</feature>
<gene>
    <name evidence="3" type="primary">jg25224</name>
    <name evidence="3" type="ORF">PAEG_LOCUS18638</name>
</gene>
<keyword evidence="4" id="KW-1185">Reference proteome</keyword>
<protein>
    <submittedName>
        <fullName evidence="3">Jg25224 protein</fullName>
    </submittedName>
</protein>
<evidence type="ECO:0000313" key="4">
    <source>
        <dbReference type="Proteomes" id="UP000838756"/>
    </source>
</evidence>
<feature type="compositionally biased region" description="Acidic residues" evidence="1">
    <location>
        <begin position="250"/>
        <end position="267"/>
    </location>
</feature>
<proteinExistence type="predicted"/>
<evidence type="ECO:0000256" key="1">
    <source>
        <dbReference type="SAM" id="MobiDB-lite"/>
    </source>
</evidence>
<dbReference type="PROSITE" id="PS51029">
    <property type="entry name" value="MADF"/>
    <property type="match status" value="1"/>
</dbReference>
<organism evidence="3 4">
    <name type="scientific">Pararge aegeria aegeria</name>
    <dbReference type="NCBI Taxonomy" id="348720"/>
    <lineage>
        <taxon>Eukaryota</taxon>
        <taxon>Metazoa</taxon>
        <taxon>Ecdysozoa</taxon>
        <taxon>Arthropoda</taxon>
        <taxon>Hexapoda</taxon>
        <taxon>Insecta</taxon>
        <taxon>Pterygota</taxon>
        <taxon>Neoptera</taxon>
        <taxon>Endopterygota</taxon>
        <taxon>Lepidoptera</taxon>
        <taxon>Glossata</taxon>
        <taxon>Ditrysia</taxon>
        <taxon>Papilionoidea</taxon>
        <taxon>Nymphalidae</taxon>
        <taxon>Satyrinae</taxon>
        <taxon>Satyrini</taxon>
        <taxon>Parargina</taxon>
        <taxon>Pararge</taxon>
    </lineage>
</organism>
<dbReference type="Pfam" id="PF10545">
    <property type="entry name" value="MADF_DNA_bdg"/>
    <property type="match status" value="1"/>
</dbReference>
<comment type="caution">
    <text evidence="3">The sequence shown here is derived from an EMBL/GenBank/DDBJ whole genome shotgun (WGS) entry which is preliminary data.</text>
</comment>
<dbReference type="PANTHER" id="PTHR21505:SF8">
    <property type="entry name" value="DPT-YFP REPRESSOR BY OVEREXPRESSION, ISOFORM D-RELATED"/>
    <property type="match status" value="1"/>
</dbReference>
<accession>A0A8S4RWW6</accession>
<sequence length="367" mass="42447">MILILKRWQYLLELLIDLLPELSIWNIMYAALKPIRVVNSHCRSLPPDQTIKIKNSNPAPHHSALRPWPHNTVQTILSSESVALVGRDKLRGREGKRGTGHRDRAELPIQHVRRSVTCAPRRSQDKMADCNHVVFPRKLLKKFIMLYKELSCLWDRKCLLYKNRKKRHEAVTKLTELVQEYESTATRVHVLRKIESLRACMRREHKKVQDSRLQASSLGEVYTPHLWYYDLLSFVVGEEGDFKKQPSPEPEQEEDEVDEPEQDDSYDEVPNYQPYGGGQNRLEVSGSPIQKQYMNYEEDKSKRHCTEVDDEYDAIGINVAAKLRGLPPNARILAEKLINDVLFQAQMNGLNSSTVISTPDPFKQDIL</sequence>
<dbReference type="Proteomes" id="UP000838756">
    <property type="component" value="Unassembled WGS sequence"/>
</dbReference>
<name>A0A8S4RWW6_9NEOP</name>
<dbReference type="InterPro" id="IPR006578">
    <property type="entry name" value="MADF-dom"/>
</dbReference>
<feature type="domain" description="MADF" evidence="2">
    <location>
        <begin position="142"/>
        <end position="240"/>
    </location>
</feature>
<evidence type="ECO:0000259" key="2">
    <source>
        <dbReference type="PROSITE" id="PS51029"/>
    </source>
</evidence>
<dbReference type="AlphaFoldDB" id="A0A8S4RWW6"/>
<dbReference type="PANTHER" id="PTHR21505">
    <property type="entry name" value="MADF DOMAIN-CONTAINING PROTEIN-RELATED"/>
    <property type="match status" value="1"/>
</dbReference>
<dbReference type="EMBL" id="CAKXAJ010025635">
    <property type="protein sequence ID" value="CAH2242310.1"/>
    <property type="molecule type" value="Genomic_DNA"/>
</dbReference>
<dbReference type="OrthoDB" id="7476629at2759"/>